<dbReference type="AlphaFoldDB" id="A0AAE5X6P5"/>
<dbReference type="InterPro" id="IPR038696">
    <property type="entry name" value="IalB_sf"/>
</dbReference>
<evidence type="ECO:0000313" key="3">
    <source>
        <dbReference type="Proteomes" id="UP000288972"/>
    </source>
</evidence>
<sequence length="225" mass="23842">MAAMAAKAARNLLVNCLQDAVIPVSVLQRERPERAEGPTPMGLSRCMARSAPRSALWPADRLTALICLLVAGLFLALPGLAHAQGAVRSVHGDWQIRCDTPPGAQAEQCALIQSVVAEDRSNAGLTVIVLKTADQKSRLMRVVAPLGVLLPSGLGLKLDNQDVGRAGFVRCLPNGCVAEVVMDDKLLGQLRSAKTATFIIFETPEEGIGFPLSLNGLAEGYDKLP</sequence>
<dbReference type="Proteomes" id="UP000288972">
    <property type="component" value="Chromosome"/>
</dbReference>
<dbReference type="EMBL" id="CP030053">
    <property type="protein sequence ID" value="QAU49610.1"/>
    <property type="molecule type" value="Genomic_DNA"/>
</dbReference>
<evidence type="ECO:0000256" key="1">
    <source>
        <dbReference type="SAM" id="Phobius"/>
    </source>
</evidence>
<feature type="transmembrane region" description="Helical" evidence="1">
    <location>
        <begin position="62"/>
        <end position="81"/>
    </location>
</feature>
<dbReference type="Pfam" id="PF06776">
    <property type="entry name" value="IalB"/>
    <property type="match status" value="1"/>
</dbReference>
<evidence type="ECO:0000313" key="2">
    <source>
        <dbReference type="EMBL" id="QAU49610.1"/>
    </source>
</evidence>
<reference evidence="2 3" key="1">
    <citation type="submission" date="2018-06" db="EMBL/GenBank/DDBJ databases">
        <title>Comparative genomics of rhizobia nodulating Arachis hypogaea in China.</title>
        <authorList>
            <person name="Li Y."/>
        </authorList>
    </citation>
    <scope>NUCLEOTIDE SEQUENCE [LARGE SCALE GENOMIC DNA]</scope>
    <source>
        <strain evidence="2 3">CCBAU 51670</strain>
    </source>
</reference>
<proteinExistence type="predicted"/>
<dbReference type="Gene3D" id="2.60.40.1880">
    <property type="entry name" value="Invasion associated locus B (IalB) protein"/>
    <property type="match status" value="1"/>
</dbReference>
<keyword evidence="1" id="KW-0812">Transmembrane</keyword>
<keyword evidence="1" id="KW-1133">Transmembrane helix</keyword>
<protein>
    <submittedName>
        <fullName evidence="2">Invasion associated locus B family protein</fullName>
    </submittedName>
</protein>
<name>A0AAE5X6P5_9BRAD</name>
<keyword evidence="1" id="KW-0472">Membrane</keyword>
<dbReference type="InterPro" id="IPR010642">
    <property type="entry name" value="Invasion_prot_B"/>
</dbReference>
<dbReference type="KEGG" id="bgz:XH91_32445"/>
<gene>
    <name evidence="2" type="ORF">XH91_32445</name>
</gene>
<organism evidence="2 3">
    <name type="scientific">Bradyrhizobium guangzhouense</name>
    <dbReference type="NCBI Taxonomy" id="1325095"/>
    <lineage>
        <taxon>Bacteria</taxon>
        <taxon>Pseudomonadati</taxon>
        <taxon>Pseudomonadota</taxon>
        <taxon>Alphaproteobacteria</taxon>
        <taxon>Hyphomicrobiales</taxon>
        <taxon>Nitrobacteraceae</taxon>
        <taxon>Bradyrhizobium</taxon>
    </lineage>
</organism>
<accession>A0AAE5X6P5</accession>